<proteinExistence type="predicted"/>
<dbReference type="RefSeq" id="WP_145044160.1">
    <property type="nucleotide sequence ID" value="NZ_CP036347.1"/>
</dbReference>
<protein>
    <submittedName>
        <fullName evidence="3">D-inositol 3-phosphate glycosyltransferase</fullName>
        <ecNumber evidence="3">2.4.1.250</ecNumber>
    </submittedName>
</protein>
<keyword evidence="2 3" id="KW-0808">Transferase</keyword>
<reference evidence="3 4" key="1">
    <citation type="submission" date="2019-02" db="EMBL/GenBank/DDBJ databases">
        <title>Deep-cultivation of Planctomycetes and their phenomic and genomic characterization uncovers novel biology.</title>
        <authorList>
            <person name="Wiegand S."/>
            <person name="Jogler M."/>
            <person name="Boedeker C."/>
            <person name="Pinto D."/>
            <person name="Vollmers J."/>
            <person name="Rivas-Marin E."/>
            <person name="Kohn T."/>
            <person name="Peeters S.H."/>
            <person name="Heuer A."/>
            <person name="Rast P."/>
            <person name="Oberbeckmann S."/>
            <person name="Bunk B."/>
            <person name="Jeske O."/>
            <person name="Meyerdierks A."/>
            <person name="Storesund J.E."/>
            <person name="Kallscheuer N."/>
            <person name="Luecker S."/>
            <person name="Lage O.M."/>
            <person name="Pohl T."/>
            <person name="Merkel B.J."/>
            <person name="Hornburger P."/>
            <person name="Mueller R.-W."/>
            <person name="Bruemmer F."/>
            <person name="Labrenz M."/>
            <person name="Spormann A.M."/>
            <person name="Op den Camp H."/>
            <person name="Overmann J."/>
            <person name="Amann R."/>
            <person name="Jetten M.S.M."/>
            <person name="Mascher T."/>
            <person name="Medema M.H."/>
            <person name="Devos D.P."/>
            <person name="Kaster A.-K."/>
            <person name="Ovreas L."/>
            <person name="Rohde M."/>
            <person name="Galperin M.Y."/>
            <person name="Jogler C."/>
        </authorList>
    </citation>
    <scope>NUCLEOTIDE SEQUENCE [LARGE SCALE GENOMIC DNA]</scope>
    <source>
        <strain evidence="3 4">V6</strain>
    </source>
</reference>
<evidence type="ECO:0000313" key="4">
    <source>
        <dbReference type="Proteomes" id="UP000320722"/>
    </source>
</evidence>
<keyword evidence="1 3" id="KW-0328">Glycosyltransferase</keyword>
<dbReference type="EC" id="2.4.1.250" evidence="3"/>
<dbReference type="PANTHER" id="PTHR12526:SF510">
    <property type="entry name" value="D-INOSITOL 3-PHOSPHATE GLYCOSYLTRANSFERASE"/>
    <property type="match status" value="1"/>
</dbReference>
<dbReference type="AlphaFoldDB" id="A0A517WK91"/>
<dbReference type="PANTHER" id="PTHR12526">
    <property type="entry name" value="GLYCOSYLTRANSFERASE"/>
    <property type="match status" value="1"/>
</dbReference>
<evidence type="ECO:0000313" key="3">
    <source>
        <dbReference type="EMBL" id="QDU05673.1"/>
    </source>
</evidence>
<sequence>MTELRSRIGIGPVYPGIGSWEWIGQEIGDELAKHFKIEFFTDSIPQCDLAIIVKYDFSQLMETRPSCVPVIYCPVDCYGSASDIDSDGDKLFQCKQIITHSEPLRKYFQAYAPVEYVDHHVRFVSDKFGQKPEEGPILWTGLRSNLPPLIEWVNRNSLPRELWILTNLNQGELTVSPSKLGFKDDSNVRIESWSPGKHIEWAGLASYAIDIKGTDFRARHKPPTKAIDSIASGLPLAMNPNSSSVRHLAKLGFQVASLDDQEYWLSDEYREHTLQFGDELRKSLTRKNVGMRFKTIIDRILVNSSAKQHIPQALVPASLNSVTTLTESQNSMSKPIDVQDSNKIAIVSFLYNWPSTGGGNIHTTELVQFLEQSGYRVQHFCVRHDPWQIGQIEADAPIHSQILHFNSDEWKAPSIRNRIREAVREWDPDFVLITDSWNFKPHLADAVSEFPYFLRMQALECLCPLNNLQILPGPQGLVGCENNQFNDPEMCFNCLVKNRSGQLHQLERQLSGVGSTEYHELLQQTFQNAEAVLVLNPTIAAQYETFCNRTEVVTWGMDESRFPWPLPVEERCPPEIDPSKVSVIFAGLTHEPIKGFHVLLAACEQLWQTRQDFELIVTSDPLPEQHEFVKYVGWKSQPELPFWYRHSDLCAVPTVVPDGLSRTSVEAMASGLAVIASDIGGLPYTVSDQITGVLCQSGDVNDWAAKLNELLDHPGCLSAYGEAGRQQFEERFRWQDVIERDYRRLFSGAKQALVK</sequence>
<evidence type="ECO:0000256" key="2">
    <source>
        <dbReference type="ARBA" id="ARBA00022679"/>
    </source>
</evidence>
<dbReference type="EMBL" id="CP036347">
    <property type="protein sequence ID" value="QDU05673.1"/>
    <property type="molecule type" value="Genomic_DNA"/>
</dbReference>
<organism evidence="3 4">
    <name type="scientific">Gimesia chilikensis</name>
    <dbReference type="NCBI Taxonomy" id="2605989"/>
    <lineage>
        <taxon>Bacteria</taxon>
        <taxon>Pseudomonadati</taxon>
        <taxon>Planctomycetota</taxon>
        <taxon>Planctomycetia</taxon>
        <taxon>Planctomycetales</taxon>
        <taxon>Planctomycetaceae</taxon>
        <taxon>Gimesia</taxon>
    </lineage>
</organism>
<gene>
    <name evidence="3" type="primary">mshA</name>
    <name evidence="3" type="ORF">V6x_54140</name>
</gene>
<dbReference type="Gene3D" id="3.40.50.2000">
    <property type="entry name" value="Glycogen Phosphorylase B"/>
    <property type="match status" value="3"/>
</dbReference>
<accession>A0A517WK91</accession>
<dbReference type="Pfam" id="PF13692">
    <property type="entry name" value="Glyco_trans_1_4"/>
    <property type="match status" value="1"/>
</dbReference>
<name>A0A517WK91_9PLAN</name>
<dbReference type="CDD" id="cd03801">
    <property type="entry name" value="GT4_PimA-like"/>
    <property type="match status" value="1"/>
</dbReference>
<dbReference type="SUPFAM" id="SSF53756">
    <property type="entry name" value="UDP-Glycosyltransferase/glycogen phosphorylase"/>
    <property type="match status" value="1"/>
</dbReference>
<dbReference type="GO" id="GO:0102710">
    <property type="term" value="F:D-inositol-3-phosphate glycosyltransferase activity"/>
    <property type="evidence" value="ECO:0007669"/>
    <property type="project" value="UniProtKB-EC"/>
</dbReference>
<evidence type="ECO:0000256" key="1">
    <source>
        <dbReference type="ARBA" id="ARBA00022676"/>
    </source>
</evidence>
<dbReference type="Proteomes" id="UP000320722">
    <property type="component" value="Chromosome"/>
</dbReference>